<dbReference type="InterPro" id="IPR037165">
    <property type="entry name" value="AldOxase/xan_DH_Mopterin-bd_sf"/>
</dbReference>
<dbReference type="RefSeq" id="WP_201077825.1">
    <property type="nucleotide sequence ID" value="NZ_CP067420.1"/>
</dbReference>
<gene>
    <name evidence="3" type="ORF">IGS68_05050</name>
</gene>
<protein>
    <submittedName>
        <fullName evidence="3">Xanthine dehydrogenase family protein molybdopterin-binding subunit</fullName>
    </submittedName>
</protein>
<organism evidence="3 4">
    <name type="scientific">Skermanella cutis</name>
    <dbReference type="NCBI Taxonomy" id="2775420"/>
    <lineage>
        <taxon>Bacteria</taxon>
        <taxon>Pseudomonadati</taxon>
        <taxon>Pseudomonadota</taxon>
        <taxon>Alphaproteobacteria</taxon>
        <taxon>Rhodospirillales</taxon>
        <taxon>Azospirillaceae</taxon>
        <taxon>Skermanella</taxon>
    </lineage>
</organism>
<name>A0ABX7B8U8_9PROT</name>
<feature type="domain" description="Aldehyde oxidase/xanthine dehydrogenase a/b hammerhead" evidence="2">
    <location>
        <begin position="31"/>
        <end position="145"/>
    </location>
</feature>
<dbReference type="InterPro" id="IPR036856">
    <property type="entry name" value="Ald_Oxase/Xan_DH_a/b_sf"/>
</dbReference>
<dbReference type="Pfam" id="PF20256">
    <property type="entry name" value="MoCoBD_2"/>
    <property type="match status" value="1"/>
</dbReference>
<proteinExistence type="predicted"/>
<dbReference type="SUPFAM" id="SSF56003">
    <property type="entry name" value="Molybdenum cofactor-binding domain"/>
    <property type="match status" value="1"/>
</dbReference>
<feature type="region of interest" description="Disordered" evidence="1">
    <location>
        <begin position="86"/>
        <end position="109"/>
    </location>
</feature>
<dbReference type="Pfam" id="PF02738">
    <property type="entry name" value="MoCoBD_1"/>
    <property type="match status" value="1"/>
</dbReference>
<dbReference type="PANTHER" id="PTHR11908:SF153">
    <property type="entry name" value="DEHYDROGENASE"/>
    <property type="match status" value="1"/>
</dbReference>
<dbReference type="SUPFAM" id="SSF54665">
    <property type="entry name" value="CO dehydrogenase molybdoprotein N-domain-like"/>
    <property type="match status" value="1"/>
</dbReference>
<reference evidence="3" key="1">
    <citation type="submission" date="2021-02" db="EMBL/GenBank/DDBJ databases">
        <title>Skermanella TT6 skin isolate.</title>
        <authorList>
            <person name="Lee K."/>
            <person name="Ganzorig M."/>
        </authorList>
    </citation>
    <scope>NUCLEOTIDE SEQUENCE</scope>
    <source>
        <strain evidence="3">TT6</strain>
    </source>
</reference>
<sequence>MTSNIQDFRRPEGGRYVGSAQRRIDGKLKVTGGARYAGEFPAPGLTFGYVICSEIAHGRITRIDTSAAEAVPGVIKVLTHLNRPKVADEDKKYQDQTAPPGSPMRALGDDRIAYSGQPIGLVVAETFELARYAATLVEIEYESWPHKSDLKAERAAAYEPKEKRNGIAPAPPPRGDVDAAFAKAPVRFENEYRVAVEHHNPMEPHATTVIWGDGGKLTVYDKTQGVQNSQNYVTGVFGLNKEDVRVISPFVGGAFGSGLRPQYQLYLAVMAALDLKRSVRVVLTRDQMFTFVHRPDTIQTLALAADRDGKLQGIRHDAVAETSTFEDYQEVVVNWSGLLYDCPNTKLTYELAKMNTYTPGDMRAPGATLGVYALESAMDELAYATGIDPVDLRLKNYAEKDENEGKPFSSKELRACYAKAAERFGWSKRNPEPRSMREGRELIGWGMATGVWEAQMMQTSARAALKADGTLEVATATADIGTGTYTILAQLGADALGVPIEAVTVKIGDSSLPKSPVEGGSWAAASAGTAVQAACYTVREKLFNAARTVEGSPLANFSIDRVVFGNGRIAVDGDPSRSVTLADALAASGQAEISAEETAKPDPETKKKYSGYTHSAIFVEVRIDEELGVIRLTRVVNAVAAGRILNTKTARSQILGGVVFGIGMALHEESLMDKELGRFMNHNIAEYHIPAHADVRDIDVIFVDEHDDKASPIGVKGLGEIGIVGTAAAIANAVYHATGRRIRHLPITIDKVMGAGEA</sequence>
<evidence type="ECO:0000313" key="3">
    <source>
        <dbReference type="EMBL" id="QQP90612.1"/>
    </source>
</evidence>
<dbReference type="PANTHER" id="PTHR11908">
    <property type="entry name" value="XANTHINE DEHYDROGENASE"/>
    <property type="match status" value="1"/>
</dbReference>
<accession>A0ABX7B8U8</accession>
<evidence type="ECO:0000259" key="2">
    <source>
        <dbReference type="SMART" id="SM01008"/>
    </source>
</evidence>
<dbReference type="InterPro" id="IPR000674">
    <property type="entry name" value="Ald_Oxase/Xan_DH_a/b"/>
</dbReference>
<dbReference type="Pfam" id="PF01315">
    <property type="entry name" value="Ald_Xan_dh_C"/>
    <property type="match status" value="1"/>
</dbReference>
<dbReference type="Gene3D" id="3.90.1170.50">
    <property type="entry name" value="Aldehyde oxidase/xanthine dehydrogenase, a/b hammerhead"/>
    <property type="match status" value="1"/>
</dbReference>
<dbReference type="InterPro" id="IPR008274">
    <property type="entry name" value="AldOxase/xan_DH_MoCoBD1"/>
</dbReference>
<dbReference type="Proteomes" id="UP000595197">
    <property type="component" value="Chromosome"/>
</dbReference>
<dbReference type="SMART" id="SM01008">
    <property type="entry name" value="Ald_Xan_dh_C"/>
    <property type="match status" value="1"/>
</dbReference>
<dbReference type="EMBL" id="CP067420">
    <property type="protein sequence ID" value="QQP90612.1"/>
    <property type="molecule type" value="Genomic_DNA"/>
</dbReference>
<evidence type="ECO:0000256" key="1">
    <source>
        <dbReference type="SAM" id="MobiDB-lite"/>
    </source>
</evidence>
<evidence type="ECO:0000313" key="4">
    <source>
        <dbReference type="Proteomes" id="UP000595197"/>
    </source>
</evidence>
<dbReference type="InterPro" id="IPR016208">
    <property type="entry name" value="Ald_Oxase/xanthine_DH-like"/>
</dbReference>
<dbReference type="InterPro" id="IPR046867">
    <property type="entry name" value="AldOxase/xan_DH_MoCoBD2"/>
</dbReference>
<keyword evidence="4" id="KW-1185">Reference proteome</keyword>
<dbReference type="Gene3D" id="3.30.365.10">
    <property type="entry name" value="Aldehyde oxidase/xanthine dehydrogenase, molybdopterin binding domain"/>
    <property type="match status" value="4"/>
</dbReference>